<sequence length="64" mass="7314">MERRRKNRRPRTKKLKGKDEKGRRFPRPSPLRPSDPRQPSTIASSLKVPRPACHGGSRAAQDGR</sequence>
<proteinExistence type="predicted"/>
<accession>A0A5B7DF99</accession>
<reference evidence="2 3" key="1">
    <citation type="submission" date="2019-05" db="EMBL/GenBank/DDBJ databases">
        <title>Another draft genome of Portunus trituberculatus and its Hox gene families provides insights of decapod evolution.</title>
        <authorList>
            <person name="Jeong J.-H."/>
            <person name="Song I."/>
            <person name="Kim S."/>
            <person name="Choi T."/>
            <person name="Kim D."/>
            <person name="Ryu S."/>
            <person name="Kim W."/>
        </authorList>
    </citation>
    <scope>NUCLEOTIDE SEQUENCE [LARGE SCALE GENOMIC DNA]</scope>
    <source>
        <tissue evidence="2">Muscle</tissue>
    </source>
</reference>
<dbReference type="EMBL" id="VSRR010000812">
    <property type="protein sequence ID" value="MPC19887.1"/>
    <property type="molecule type" value="Genomic_DNA"/>
</dbReference>
<dbReference type="Proteomes" id="UP000324222">
    <property type="component" value="Unassembled WGS sequence"/>
</dbReference>
<evidence type="ECO:0000313" key="3">
    <source>
        <dbReference type="Proteomes" id="UP000324222"/>
    </source>
</evidence>
<protein>
    <submittedName>
        <fullName evidence="2">Uncharacterized protein</fullName>
    </submittedName>
</protein>
<keyword evidence="3" id="KW-1185">Reference proteome</keyword>
<gene>
    <name evidence="2" type="ORF">E2C01_012818</name>
</gene>
<evidence type="ECO:0000313" key="2">
    <source>
        <dbReference type="EMBL" id="MPC19887.1"/>
    </source>
</evidence>
<name>A0A5B7DF99_PORTR</name>
<organism evidence="2 3">
    <name type="scientific">Portunus trituberculatus</name>
    <name type="common">Swimming crab</name>
    <name type="synonym">Neptunus trituberculatus</name>
    <dbReference type="NCBI Taxonomy" id="210409"/>
    <lineage>
        <taxon>Eukaryota</taxon>
        <taxon>Metazoa</taxon>
        <taxon>Ecdysozoa</taxon>
        <taxon>Arthropoda</taxon>
        <taxon>Crustacea</taxon>
        <taxon>Multicrustacea</taxon>
        <taxon>Malacostraca</taxon>
        <taxon>Eumalacostraca</taxon>
        <taxon>Eucarida</taxon>
        <taxon>Decapoda</taxon>
        <taxon>Pleocyemata</taxon>
        <taxon>Brachyura</taxon>
        <taxon>Eubrachyura</taxon>
        <taxon>Portunoidea</taxon>
        <taxon>Portunidae</taxon>
        <taxon>Portuninae</taxon>
        <taxon>Portunus</taxon>
    </lineage>
</organism>
<evidence type="ECO:0000256" key="1">
    <source>
        <dbReference type="SAM" id="MobiDB-lite"/>
    </source>
</evidence>
<comment type="caution">
    <text evidence="2">The sequence shown here is derived from an EMBL/GenBank/DDBJ whole genome shotgun (WGS) entry which is preliminary data.</text>
</comment>
<feature type="region of interest" description="Disordered" evidence="1">
    <location>
        <begin position="1"/>
        <end position="64"/>
    </location>
</feature>
<dbReference type="AlphaFoldDB" id="A0A5B7DF99"/>
<feature type="compositionally biased region" description="Basic residues" evidence="1">
    <location>
        <begin position="1"/>
        <end position="16"/>
    </location>
</feature>